<accession>A0AAP2DYJ2</accession>
<evidence type="ECO:0000313" key="2">
    <source>
        <dbReference type="Proteomes" id="UP001319080"/>
    </source>
</evidence>
<dbReference type="Proteomes" id="UP001319080">
    <property type="component" value="Unassembled WGS sequence"/>
</dbReference>
<protein>
    <submittedName>
        <fullName evidence="1">Uncharacterized protein</fullName>
    </submittedName>
</protein>
<evidence type="ECO:0000313" key="1">
    <source>
        <dbReference type="EMBL" id="MBT1708412.1"/>
    </source>
</evidence>
<reference evidence="1 2" key="1">
    <citation type="submission" date="2021-05" db="EMBL/GenBank/DDBJ databases">
        <title>A Polyphasic approach of four new species of the genus Ohtaekwangia: Ohtaekwangia histidinii sp. nov., Ohtaekwangia cretensis sp. nov., Ohtaekwangia indiensis sp. nov., Ohtaekwangia reichenbachii sp. nov. from diverse environment.</title>
        <authorList>
            <person name="Octaviana S."/>
        </authorList>
    </citation>
    <scope>NUCLEOTIDE SEQUENCE [LARGE SCALE GENOMIC DNA]</scope>
    <source>
        <strain evidence="1 2">PWU5</strain>
    </source>
</reference>
<comment type="caution">
    <text evidence="1">The sequence shown here is derived from an EMBL/GenBank/DDBJ whole genome shotgun (WGS) entry which is preliminary data.</text>
</comment>
<gene>
    <name evidence="1" type="ORF">KK062_09265</name>
</gene>
<proteinExistence type="predicted"/>
<sequence>MNKYRFERNKNCTSALSGIEATTKGEKKKDGAMPNIDVSGRITHNHQCFCSPGSKRCFGFVENTGNK</sequence>
<organism evidence="1 2">
    <name type="scientific">Dawidia cretensis</name>
    <dbReference type="NCBI Taxonomy" id="2782350"/>
    <lineage>
        <taxon>Bacteria</taxon>
        <taxon>Pseudomonadati</taxon>
        <taxon>Bacteroidota</taxon>
        <taxon>Cytophagia</taxon>
        <taxon>Cytophagales</taxon>
        <taxon>Chryseotaleaceae</taxon>
        <taxon>Dawidia</taxon>
    </lineage>
</organism>
<dbReference type="EMBL" id="JAHESE010000006">
    <property type="protein sequence ID" value="MBT1708412.1"/>
    <property type="molecule type" value="Genomic_DNA"/>
</dbReference>
<keyword evidence="2" id="KW-1185">Reference proteome</keyword>
<dbReference type="AlphaFoldDB" id="A0AAP2DYJ2"/>
<name>A0AAP2DYJ2_9BACT</name>